<dbReference type="PANTHER" id="PTHR33713:SF6">
    <property type="entry name" value="ANTITOXIN YEFM"/>
    <property type="match status" value="1"/>
</dbReference>
<evidence type="ECO:0000313" key="3">
    <source>
        <dbReference type="EMBL" id="OCX71162.1"/>
    </source>
</evidence>
<proteinExistence type="inferred from homology"/>
<dbReference type="Pfam" id="PF02604">
    <property type="entry name" value="PhdYeFM_antitox"/>
    <property type="match status" value="1"/>
</dbReference>
<dbReference type="Gene3D" id="6.10.250.330">
    <property type="match status" value="1"/>
</dbReference>
<accession>A0A1C2I5A0</accession>
<evidence type="ECO:0000256" key="2">
    <source>
        <dbReference type="RuleBase" id="RU362080"/>
    </source>
</evidence>
<evidence type="ECO:0000313" key="4">
    <source>
        <dbReference type="Proteomes" id="UP000095008"/>
    </source>
</evidence>
<comment type="similarity">
    <text evidence="1 2">Belongs to the phD/YefM antitoxin family.</text>
</comment>
<dbReference type="NCBIfam" id="TIGR01552">
    <property type="entry name" value="phd_fam"/>
    <property type="match status" value="1"/>
</dbReference>
<protein>
    <recommendedName>
        <fullName evidence="2">Antitoxin</fullName>
    </recommendedName>
</protein>
<dbReference type="AlphaFoldDB" id="A0A1C2I5A0"/>
<dbReference type="RefSeq" id="WP_065974079.1">
    <property type="nucleotide sequence ID" value="NZ_JAAOMO010000137.1"/>
</dbReference>
<comment type="caution">
    <text evidence="3">The sequence shown here is derived from an EMBL/GenBank/DDBJ whole genome shotgun (WGS) entry which is preliminary data.</text>
</comment>
<dbReference type="Gene3D" id="3.40.1620.10">
    <property type="entry name" value="YefM-like domain"/>
    <property type="match status" value="1"/>
</dbReference>
<organism evidence="3 4">
    <name type="scientific">Acidithiobacillus thiooxidans</name>
    <name type="common">Thiobacillus thiooxidans</name>
    <dbReference type="NCBI Taxonomy" id="930"/>
    <lineage>
        <taxon>Bacteria</taxon>
        <taxon>Pseudomonadati</taxon>
        <taxon>Pseudomonadota</taxon>
        <taxon>Acidithiobacillia</taxon>
        <taxon>Acidithiobacillales</taxon>
        <taxon>Acidithiobacillaceae</taxon>
        <taxon>Acidithiobacillus</taxon>
    </lineage>
</organism>
<dbReference type="InterPro" id="IPR006442">
    <property type="entry name" value="Antitoxin_Phd/YefM"/>
</dbReference>
<reference evidence="3" key="1">
    <citation type="journal article" date="2016" name="Int. J. Mol. Sci.">
        <title>Comparative genomics of the extreme acidophile Acidithiobacillus thiooxidans reveals intraspecific divergence and niche adaptation.</title>
        <authorList>
            <person name="Zhang X."/>
            <person name="Feng X."/>
            <person name="Tao J."/>
            <person name="Ma L."/>
            <person name="Xiao Y."/>
            <person name="Liang Y."/>
            <person name="Liu X."/>
            <person name="Yin H."/>
        </authorList>
    </citation>
    <scope>NUCLEOTIDE SEQUENCE [LARGE SCALE GENOMIC DNA]</scope>
    <source>
        <strain evidence="3">DXS-W</strain>
    </source>
</reference>
<dbReference type="OrthoDB" id="9802003at2"/>
<sequence length="84" mass="9203">MHIVSYSEARSHLKEVMDRTAADADVTIITRRGSANAVLLSQEHYNSLMETVHLLRSPANAAHLAQSIAQDQAGSREPHRLADA</sequence>
<comment type="function">
    <text evidence="2">Antitoxin component of a type II toxin-antitoxin (TA) system.</text>
</comment>
<dbReference type="Proteomes" id="UP000095008">
    <property type="component" value="Unassembled WGS sequence"/>
</dbReference>
<dbReference type="PANTHER" id="PTHR33713">
    <property type="entry name" value="ANTITOXIN YAFN-RELATED"/>
    <property type="match status" value="1"/>
</dbReference>
<gene>
    <name evidence="3" type="ORF">A6M23_12460</name>
</gene>
<dbReference type="SUPFAM" id="SSF143120">
    <property type="entry name" value="YefM-like"/>
    <property type="match status" value="1"/>
</dbReference>
<evidence type="ECO:0000256" key="1">
    <source>
        <dbReference type="ARBA" id="ARBA00009981"/>
    </source>
</evidence>
<dbReference type="InterPro" id="IPR036165">
    <property type="entry name" value="YefM-like_sf"/>
</dbReference>
<dbReference type="InterPro" id="IPR051405">
    <property type="entry name" value="phD/YefM_antitoxin"/>
</dbReference>
<dbReference type="GeneID" id="60695334"/>
<dbReference type="EMBL" id="LWRY01000144">
    <property type="protein sequence ID" value="OCX71162.1"/>
    <property type="molecule type" value="Genomic_DNA"/>
</dbReference>
<keyword evidence="4" id="KW-1185">Reference proteome</keyword>
<name>A0A1C2I5A0_ACITH</name>